<dbReference type="GO" id="GO:0020037">
    <property type="term" value="F:heme binding"/>
    <property type="evidence" value="ECO:0007669"/>
    <property type="project" value="InterPro"/>
</dbReference>
<proteinExistence type="predicted"/>
<feature type="chain" id="PRO_5009184288" evidence="1">
    <location>
        <begin position="24"/>
        <end position="534"/>
    </location>
</feature>
<evidence type="ECO:0000259" key="2">
    <source>
        <dbReference type="Pfam" id="PF00496"/>
    </source>
</evidence>
<dbReference type="InterPro" id="IPR000914">
    <property type="entry name" value="SBP_5_dom"/>
</dbReference>
<dbReference type="PANTHER" id="PTHR30290:SF37">
    <property type="entry name" value="NICKEL-BINDING PERIPLASMIC PROTEIN"/>
    <property type="match status" value="1"/>
</dbReference>
<dbReference type="EMBL" id="MJGC01000067">
    <property type="protein sequence ID" value="OEJ74329.1"/>
    <property type="molecule type" value="Genomic_DNA"/>
</dbReference>
<dbReference type="AlphaFoldDB" id="A0A1E5QI18"/>
<dbReference type="GO" id="GO:1904680">
    <property type="term" value="F:peptide transmembrane transporter activity"/>
    <property type="evidence" value="ECO:0007669"/>
    <property type="project" value="TreeGrafter"/>
</dbReference>
<accession>A0A1E5QI18</accession>
<dbReference type="Pfam" id="PF00496">
    <property type="entry name" value="SBP_bac_5"/>
    <property type="match status" value="1"/>
</dbReference>
<comment type="caution">
    <text evidence="3">The sequence shown here is derived from an EMBL/GenBank/DDBJ whole genome shotgun (WGS) entry which is preliminary data.</text>
</comment>
<organism evidence="3">
    <name type="scientific">Desertifilum tharense IPPAS B-1220</name>
    <dbReference type="NCBI Taxonomy" id="1781255"/>
    <lineage>
        <taxon>Bacteria</taxon>
        <taxon>Bacillati</taxon>
        <taxon>Cyanobacteriota</taxon>
        <taxon>Cyanophyceae</taxon>
        <taxon>Desertifilales</taxon>
        <taxon>Desertifilaceae</taxon>
        <taxon>Desertifilum</taxon>
    </lineage>
</organism>
<dbReference type="InterPro" id="IPR011980">
    <property type="entry name" value="CntA-like"/>
</dbReference>
<keyword evidence="1" id="KW-0732">Signal</keyword>
<dbReference type="NCBIfam" id="TIGR02294">
    <property type="entry name" value="nickel_nikA"/>
    <property type="match status" value="1"/>
</dbReference>
<evidence type="ECO:0000256" key="1">
    <source>
        <dbReference type="SAM" id="SignalP"/>
    </source>
</evidence>
<dbReference type="GO" id="GO:0016151">
    <property type="term" value="F:nickel cation binding"/>
    <property type="evidence" value="ECO:0007669"/>
    <property type="project" value="InterPro"/>
</dbReference>
<gene>
    <name evidence="3" type="ORF">BH720_15245</name>
</gene>
<dbReference type="GO" id="GO:0030288">
    <property type="term" value="C:outer membrane-bounded periplasmic space"/>
    <property type="evidence" value="ECO:0007669"/>
    <property type="project" value="TreeGrafter"/>
</dbReference>
<dbReference type="Gene3D" id="3.40.190.10">
    <property type="entry name" value="Periplasmic binding protein-like II"/>
    <property type="match status" value="1"/>
</dbReference>
<dbReference type="GO" id="GO:0043190">
    <property type="term" value="C:ATP-binding cassette (ABC) transporter complex"/>
    <property type="evidence" value="ECO:0007669"/>
    <property type="project" value="InterPro"/>
</dbReference>
<dbReference type="OrthoDB" id="9796817at2"/>
<dbReference type="STRING" id="1781255.BH720_15245"/>
<name>A0A1E5QI18_9CYAN</name>
<dbReference type="GO" id="GO:0015675">
    <property type="term" value="P:nickel cation transport"/>
    <property type="evidence" value="ECO:0007669"/>
    <property type="project" value="InterPro"/>
</dbReference>
<evidence type="ECO:0000313" key="3">
    <source>
        <dbReference type="EMBL" id="OEJ74329.1"/>
    </source>
</evidence>
<sequence length="534" mass="59781">MSFLGKVLLPLAIGALVVLPGCARPQASSNRQADLVFSWSQDVGPLNPHLYGPSQMFAQDMIFEPLVSYGRGGEILPALAESWEVSPDGRLITFQLRQGVQFSDGEPFNAEAAKLNFDQVLANTGAHEWLELIQQIDRVEAEGDYTLRLYLKNPYYPALQELALIRPVRFLSPAAFPDSGTTADGIKQPIGTGPWVLAEYRKDDVAVFRRNENYWGERPDLEQVIVRIIPDGETRVIAFESGELDLIYGNGVISLDAFQQLQQSGRFQAEISQPLSTRAIAIHSGRGPTQELAVRRAIQHSFNKDAVIEAIFYNTERRADTYFSDEVPYANIGLEPYNYNVEQANALLEEAGWTLPAGGAIRQKNGQPLVLELSFNALNNIDKAIAEALQADLRRVGIDLRLLGEEQQSWLERQSNGEFHLIFNDTWGPPYEPHAMVSSMRKPSHADYEAQSGLPMKAEIDRKIALVLISTDETTRQQLYRDLLTTLHEQAVYLPISYSTNLAVFRETINGFEFASQANQIPFKQLTKTPKSNR</sequence>
<feature type="signal peptide" evidence="1">
    <location>
        <begin position="1"/>
        <end position="23"/>
    </location>
</feature>
<dbReference type="PIRSF" id="PIRSF002741">
    <property type="entry name" value="MppA"/>
    <property type="match status" value="1"/>
</dbReference>
<feature type="domain" description="Solute-binding protein family 5" evidence="2">
    <location>
        <begin position="74"/>
        <end position="445"/>
    </location>
</feature>
<reference evidence="3" key="1">
    <citation type="submission" date="2016-09" db="EMBL/GenBank/DDBJ databases">
        <title>Draft genome of thermotolerant cyanobacterium Desertifilum sp. strain IPPAS B-1220.</title>
        <authorList>
            <person name="Sinetova M.A."/>
            <person name="Bolakhan K."/>
            <person name="Zayadan B.K."/>
            <person name="Mironov K.S."/>
            <person name="Ustinova V."/>
            <person name="Kupriyanova E.V."/>
            <person name="Sidorov R.A."/>
            <person name="Skrypnik A.N."/>
            <person name="Gogoleva N.E."/>
            <person name="Gogolev Y.V."/>
            <person name="Los D.A."/>
        </authorList>
    </citation>
    <scope>NUCLEOTIDE SEQUENCE [LARGE SCALE GENOMIC DNA]</scope>
    <source>
        <strain evidence="3">IPPAS B-1220</strain>
    </source>
</reference>
<dbReference type="CDD" id="cd08489">
    <property type="entry name" value="PBP2_NikA"/>
    <property type="match status" value="1"/>
</dbReference>
<dbReference type="SUPFAM" id="SSF53850">
    <property type="entry name" value="Periplasmic binding protein-like II"/>
    <property type="match status" value="1"/>
</dbReference>
<dbReference type="InterPro" id="IPR039424">
    <property type="entry name" value="SBP_5"/>
</dbReference>
<dbReference type="InterPro" id="IPR030678">
    <property type="entry name" value="Peptide/Ni-bd"/>
</dbReference>
<dbReference type="Gene3D" id="3.10.105.10">
    <property type="entry name" value="Dipeptide-binding Protein, Domain 3"/>
    <property type="match status" value="1"/>
</dbReference>
<protein>
    <submittedName>
        <fullName evidence="3">Nickel ABC transporter, nickel/metallophore periplasmic binding protein</fullName>
    </submittedName>
</protein>
<dbReference type="PANTHER" id="PTHR30290">
    <property type="entry name" value="PERIPLASMIC BINDING COMPONENT OF ABC TRANSPORTER"/>
    <property type="match status" value="1"/>
</dbReference>
<dbReference type="GO" id="GO:0015833">
    <property type="term" value="P:peptide transport"/>
    <property type="evidence" value="ECO:0007669"/>
    <property type="project" value="TreeGrafter"/>
</dbReference>